<gene>
    <name evidence="2" type="ORF">QR685DRAFT_556030</name>
</gene>
<evidence type="ECO:0000313" key="3">
    <source>
        <dbReference type="Proteomes" id="UP001451303"/>
    </source>
</evidence>
<accession>A0ABR3D721</accession>
<evidence type="ECO:0008006" key="4">
    <source>
        <dbReference type="Google" id="ProtNLM"/>
    </source>
</evidence>
<feature type="compositionally biased region" description="Basic and acidic residues" evidence="1">
    <location>
        <begin position="251"/>
        <end position="267"/>
    </location>
</feature>
<proteinExistence type="predicted"/>
<evidence type="ECO:0000313" key="2">
    <source>
        <dbReference type="EMBL" id="KAL0468058.1"/>
    </source>
</evidence>
<sequence>MTESVETYNFYPALQRNVTPTASGSEVVSYTSDLGNGGPILTLIHGYPQSSFITPISANTGNHTKRAVDHALLDALAQVFDTKSSSSSSPSLPPRQVILAGHDRGARICHRLAVDATSKTSSPNSSSSPSLPEPKFFFSSLNISITGLIMLDILPTKSQWDFFSVPSLSQNHFHWPLLANVDLAVPMITAFGIDKWVRGGHLRLAGSASNSITRVMSDGAVDIHVKLFESGNNGETIKWTCEDYKAGGQKEVDEQVEDLSKGRRVEVDTSGSGSAVDGDEGEGGKKGDQWVGDGVELEVVGVEDGRGHFLPEEAYDVVGERVVRFLERFGL</sequence>
<reference evidence="2 3" key="1">
    <citation type="submission" date="2023-09" db="EMBL/GenBank/DDBJ databases">
        <title>Multi-omics analysis of a traditional fermented food reveals byproduct-associated fungal strains for waste-to-food upcycling.</title>
        <authorList>
            <consortium name="Lawrence Berkeley National Laboratory"/>
            <person name="Rekdal V.M."/>
            <person name="Villalobos-Escobedo J.M."/>
            <person name="Rodriguez-Valeron N."/>
            <person name="Garcia M.O."/>
            <person name="Vasquez D.P."/>
            <person name="Damayanti I."/>
            <person name="Sorensen P.M."/>
            <person name="Baidoo E.E."/>
            <person name="De Carvalho A.C."/>
            <person name="Riley R."/>
            <person name="Lipzen A."/>
            <person name="He G."/>
            <person name="Yan M."/>
            <person name="Haridas S."/>
            <person name="Daum C."/>
            <person name="Yoshinaga Y."/>
            <person name="Ng V."/>
            <person name="Grigoriev I.V."/>
            <person name="Munk R."/>
            <person name="Nuraida L."/>
            <person name="Wijaya C.H."/>
            <person name="Morales P.-C."/>
            <person name="Keasling J.D."/>
        </authorList>
    </citation>
    <scope>NUCLEOTIDE SEQUENCE [LARGE SCALE GENOMIC DNA]</scope>
    <source>
        <strain evidence="2 3">FGSC 2613</strain>
    </source>
</reference>
<dbReference type="EMBL" id="JAVLET010000008">
    <property type="protein sequence ID" value="KAL0468058.1"/>
    <property type="molecule type" value="Genomic_DNA"/>
</dbReference>
<keyword evidence="3" id="KW-1185">Reference proteome</keyword>
<name>A0ABR3D721_NEUIN</name>
<dbReference type="InterPro" id="IPR029058">
    <property type="entry name" value="AB_hydrolase_fold"/>
</dbReference>
<dbReference type="Proteomes" id="UP001451303">
    <property type="component" value="Unassembled WGS sequence"/>
</dbReference>
<dbReference type="Gene3D" id="3.40.50.1820">
    <property type="entry name" value="alpha/beta hydrolase"/>
    <property type="match status" value="1"/>
</dbReference>
<dbReference type="SUPFAM" id="SSF53474">
    <property type="entry name" value="alpha/beta-Hydrolases"/>
    <property type="match status" value="1"/>
</dbReference>
<organism evidence="2 3">
    <name type="scientific">Neurospora intermedia</name>
    <dbReference type="NCBI Taxonomy" id="5142"/>
    <lineage>
        <taxon>Eukaryota</taxon>
        <taxon>Fungi</taxon>
        <taxon>Dikarya</taxon>
        <taxon>Ascomycota</taxon>
        <taxon>Pezizomycotina</taxon>
        <taxon>Sordariomycetes</taxon>
        <taxon>Sordariomycetidae</taxon>
        <taxon>Sordariales</taxon>
        <taxon>Sordariaceae</taxon>
        <taxon>Neurospora</taxon>
    </lineage>
</organism>
<comment type="caution">
    <text evidence="2">The sequence shown here is derived from an EMBL/GenBank/DDBJ whole genome shotgun (WGS) entry which is preliminary data.</text>
</comment>
<protein>
    <recommendedName>
        <fullName evidence="4">AB hydrolase-1 domain-containing protein</fullName>
    </recommendedName>
</protein>
<evidence type="ECO:0000256" key="1">
    <source>
        <dbReference type="SAM" id="MobiDB-lite"/>
    </source>
</evidence>
<feature type="region of interest" description="Disordered" evidence="1">
    <location>
        <begin position="251"/>
        <end position="290"/>
    </location>
</feature>